<dbReference type="AlphaFoldDB" id="A0A261Y7G9"/>
<feature type="repeat" description="Solcar" evidence="9">
    <location>
        <begin position="255"/>
        <end position="343"/>
    </location>
</feature>
<dbReference type="InterPro" id="IPR018108">
    <property type="entry name" value="MCP_transmembrane"/>
</dbReference>
<dbReference type="SUPFAM" id="SSF103506">
    <property type="entry name" value="Mitochondrial carrier"/>
    <property type="match status" value="1"/>
</dbReference>
<gene>
    <name evidence="11" type="ORF">BZG36_00487</name>
</gene>
<evidence type="ECO:0000256" key="6">
    <source>
        <dbReference type="ARBA" id="ARBA00022989"/>
    </source>
</evidence>
<evidence type="ECO:0000256" key="3">
    <source>
        <dbReference type="ARBA" id="ARBA00022692"/>
    </source>
</evidence>
<dbReference type="PRINTS" id="PR00926">
    <property type="entry name" value="MITOCARRIER"/>
</dbReference>
<evidence type="ECO:0000256" key="4">
    <source>
        <dbReference type="ARBA" id="ARBA00022737"/>
    </source>
</evidence>
<organism evidence="11 12">
    <name type="scientific">Bifiguratus adelaidae</name>
    <dbReference type="NCBI Taxonomy" id="1938954"/>
    <lineage>
        <taxon>Eukaryota</taxon>
        <taxon>Fungi</taxon>
        <taxon>Fungi incertae sedis</taxon>
        <taxon>Mucoromycota</taxon>
        <taxon>Mucoromycotina</taxon>
        <taxon>Endogonomycetes</taxon>
        <taxon>Endogonales</taxon>
        <taxon>Endogonales incertae sedis</taxon>
        <taxon>Bifiguratus</taxon>
    </lineage>
</organism>
<dbReference type="GO" id="GO:0030001">
    <property type="term" value="P:metal ion transport"/>
    <property type="evidence" value="ECO:0007669"/>
    <property type="project" value="EnsemblFungi"/>
</dbReference>
<dbReference type="Pfam" id="PF00153">
    <property type="entry name" value="Mito_carr"/>
    <property type="match status" value="3"/>
</dbReference>
<dbReference type="OrthoDB" id="269120at2759"/>
<evidence type="ECO:0000256" key="1">
    <source>
        <dbReference type="ARBA" id="ARBA00004448"/>
    </source>
</evidence>
<comment type="caution">
    <text evidence="11">The sequence shown here is derived from an EMBL/GenBank/DDBJ whole genome shotgun (WGS) entry which is preliminary data.</text>
</comment>
<dbReference type="GO" id="GO:0015218">
    <property type="term" value="F:pyrimidine nucleotide transmembrane transporter activity"/>
    <property type="evidence" value="ECO:0007669"/>
    <property type="project" value="EnsemblFungi"/>
</dbReference>
<name>A0A261Y7G9_9FUNG</name>
<dbReference type="Proteomes" id="UP000242875">
    <property type="component" value="Unassembled WGS sequence"/>
</dbReference>
<dbReference type="InterPro" id="IPR023395">
    <property type="entry name" value="MCP_dom_sf"/>
</dbReference>
<evidence type="ECO:0000256" key="10">
    <source>
        <dbReference type="RuleBase" id="RU000488"/>
    </source>
</evidence>
<dbReference type="InterPro" id="IPR049562">
    <property type="entry name" value="SLC25A33/36-like"/>
</dbReference>
<keyword evidence="5" id="KW-0999">Mitochondrion inner membrane</keyword>
<dbReference type="InterPro" id="IPR002067">
    <property type="entry name" value="MCP"/>
</dbReference>
<keyword evidence="4" id="KW-0677">Repeat</keyword>
<evidence type="ECO:0000256" key="2">
    <source>
        <dbReference type="ARBA" id="ARBA00022448"/>
    </source>
</evidence>
<dbReference type="GO" id="GO:1990519">
    <property type="term" value="P:pyrimidine nucleotide import into mitochondrion"/>
    <property type="evidence" value="ECO:0007669"/>
    <property type="project" value="TreeGrafter"/>
</dbReference>
<evidence type="ECO:0008006" key="13">
    <source>
        <dbReference type="Google" id="ProtNLM"/>
    </source>
</evidence>
<evidence type="ECO:0000313" key="11">
    <source>
        <dbReference type="EMBL" id="OZJ06562.1"/>
    </source>
</evidence>
<feature type="repeat" description="Solcar" evidence="9">
    <location>
        <begin position="132"/>
        <end position="225"/>
    </location>
</feature>
<dbReference type="EMBL" id="MVBO01000003">
    <property type="protein sequence ID" value="OZJ06562.1"/>
    <property type="molecule type" value="Genomic_DNA"/>
</dbReference>
<dbReference type="GO" id="GO:0005743">
    <property type="term" value="C:mitochondrial inner membrane"/>
    <property type="evidence" value="ECO:0007669"/>
    <property type="project" value="UniProtKB-SubCell"/>
</dbReference>
<comment type="subcellular location">
    <subcellularLocation>
        <location evidence="1">Mitochondrion inner membrane</location>
        <topology evidence="1">Multi-pass membrane protein</topology>
    </subcellularLocation>
</comment>
<evidence type="ECO:0000256" key="8">
    <source>
        <dbReference type="ARBA" id="ARBA00023136"/>
    </source>
</evidence>
<evidence type="ECO:0000313" key="12">
    <source>
        <dbReference type="Proteomes" id="UP000242875"/>
    </source>
</evidence>
<accession>A0A261Y7G9</accession>
<keyword evidence="3 9" id="KW-0812">Transmembrane</keyword>
<keyword evidence="2 10" id="KW-0813">Transport</keyword>
<comment type="similarity">
    <text evidence="10">Belongs to the mitochondrial carrier (TC 2.A.29) family.</text>
</comment>
<dbReference type="Gene3D" id="1.50.40.10">
    <property type="entry name" value="Mitochondrial carrier domain"/>
    <property type="match status" value="2"/>
</dbReference>
<protein>
    <recommendedName>
        <fullName evidence="13">Mitochondrial carrier</fullName>
    </recommendedName>
</protein>
<feature type="repeat" description="Solcar" evidence="9">
    <location>
        <begin position="20"/>
        <end position="123"/>
    </location>
</feature>
<evidence type="ECO:0000256" key="5">
    <source>
        <dbReference type="ARBA" id="ARBA00022792"/>
    </source>
</evidence>
<evidence type="ECO:0000256" key="9">
    <source>
        <dbReference type="PROSITE-ProRule" id="PRU00282"/>
    </source>
</evidence>
<keyword evidence="6" id="KW-1133">Transmembrane helix</keyword>
<dbReference type="PANTHER" id="PTHR45829">
    <property type="entry name" value="MITOCHONDRIAL CARRIER PROTEIN RIM2"/>
    <property type="match status" value="1"/>
</dbReference>
<reference evidence="11 12" key="1">
    <citation type="journal article" date="2017" name="Mycologia">
        <title>Bifiguratus adelaidae, gen. et sp. nov., a new member of Mucoromycotina in endophytic and soil-dwelling habitats.</title>
        <authorList>
            <person name="Torres-Cruz T.J."/>
            <person name="Billingsley Tobias T.L."/>
            <person name="Almatruk M."/>
            <person name="Hesse C."/>
            <person name="Kuske C.R."/>
            <person name="Desiro A."/>
            <person name="Benucci G.M."/>
            <person name="Bonito G."/>
            <person name="Stajich J.E."/>
            <person name="Dunlap C."/>
            <person name="Arnold A.E."/>
            <person name="Porras-Alfaro A."/>
        </authorList>
    </citation>
    <scope>NUCLEOTIDE SEQUENCE [LARGE SCALE GENOMIC DNA]</scope>
    <source>
        <strain evidence="11 12">AZ0501</strain>
    </source>
</reference>
<dbReference type="PANTHER" id="PTHR45829:SF4">
    <property type="entry name" value="MITOCHONDRIAL CARRIER PROTEIN RIM2"/>
    <property type="match status" value="1"/>
</dbReference>
<keyword evidence="8 9" id="KW-0472">Membrane</keyword>
<evidence type="ECO:0000256" key="7">
    <source>
        <dbReference type="ARBA" id="ARBA00023128"/>
    </source>
</evidence>
<proteinExistence type="inferred from homology"/>
<keyword evidence="7" id="KW-0496">Mitochondrion</keyword>
<dbReference type="PROSITE" id="PS50920">
    <property type="entry name" value="SOLCAR"/>
    <property type="match status" value="3"/>
</dbReference>
<keyword evidence="12" id="KW-1185">Reference proteome</keyword>
<sequence length="361" mass="39803">MSEVKHRPLGLSRIKTGETNRATIHFIAGGVGGTVGAICTCPLDVVKTRLQSTYYQSAQTVHHPSRSVSLSVSRHIMETGRLLVNIYRQEGPRALFKGLGPNLVGVIPSRAINFYAYGNGKRIYTELNNGRETPVVHLISAATAGIITSTVTNPIWVVKTRLQLQSTSRSPSGLQTTQYRNSLDCLVRIVREEGVRGLYKGMSASYLGVAEGTIQWVIYEQLKERLTQRKHRRMIAHGQTIDTIEKTGLGGKSIEDWIANLGAAGAAKFIAACLTYPHEVLRTRLRQPAQNGVLKYTGLMQCLRTVVQEEGVGALYGGMTAHLLRVVPNAAIMFFCYEFIVYKFGGGAERERQKFAQAHKS</sequence>